<accession>A0A2J7Z1A8</accession>
<dbReference type="AlphaFoldDB" id="A0A2J7Z1A8"/>
<feature type="region of interest" description="Disordered" evidence="1">
    <location>
        <begin position="235"/>
        <end position="284"/>
    </location>
</feature>
<evidence type="ECO:0000313" key="2">
    <source>
        <dbReference type="EMBL" id="PNG94044.1"/>
    </source>
</evidence>
<organism evidence="2 3">
    <name type="scientific">Streptomyces malaysiensis</name>
    <dbReference type="NCBI Taxonomy" id="92644"/>
    <lineage>
        <taxon>Bacteria</taxon>
        <taxon>Bacillati</taxon>
        <taxon>Actinomycetota</taxon>
        <taxon>Actinomycetes</taxon>
        <taxon>Kitasatosporales</taxon>
        <taxon>Streptomycetaceae</taxon>
        <taxon>Streptomyces</taxon>
        <taxon>Streptomyces violaceusniger group</taxon>
    </lineage>
</organism>
<reference evidence="2 3" key="1">
    <citation type="submission" date="2015-09" db="EMBL/GenBank/DDBJ databases">
        <title>Genome sequence, genome mining and natural product profiling of a biocontrol bacterium Streptomyces malaysiensis F913.</title>
        <authorList>
            <person name="Xu Y."/>
            <person name="Wei J."/>
            <person name="Xie J."/>
            <person name="Li T."/>
            <person name="Zhou Z."/>
        </authorList>
    </citation>
    <scope>NUCLEOTIDE SEQUENCE [LARGE SCALE GENOMIC DNA]</scope>
    <source>
        <strain evidence="2 3">F913</strain>
    </source>
</reference>
<protein>
    <submittedName>
        <fullName evidence="2">Uncharacterized protein</fullName>
    </submittedName>
</protein>
<comment type="caution">
    <text evidence="2">The sequence shown here is derived from an EMBL/GenBank/DDBJ whole genome shotgun (WGS) entry which is preliminary data.</text>
</comment>
<feature type="compositionally biased region" description="Basic and acidic residues" evidence="1">
    <location>
        <begin position="235"/>
        <end position="245"/>
    </location>
</feature>
<dbReference type="EMBL" id="LJIW01000001">
    <property type="protein sequence ID" value="PNG94044.1"/>
    <property type="molecule type" value="Genomic_DNA"/>
</dbReference>
<gene>
    <name evidence="2" type="ORF">SMF913_10069</name>
</gene>
<sequence>MPGLGHQLHSQSYGGPCAGIVVHEGQLSAAAWRRPGVHLEGGAADGLRERGVGVRGGEREQDLHGARVACGAHLVEQYGDGLLHGGLQVPYEKRGFAVVGDGGGGVHPQPGGLFQGEHLVGVLEVDAVVLGEPQQGVRPQDRLVEDGSYVGLGGGADDAKRLEGEPTQQGVLAACGAEEFGDSAADGAGGEPGVVLVAGRIRSERSAAAEHVLGRLLDAPGGALRGDADLLHLDPDRPAAERGERGLPVAVGERANGGEGVQGPVAEGARGVSSVAAASATGSG</sequence>
<evidence type="ECO:0000313" key="3">
    <source>
        <dbReference type="Proteomes" id="UP000236520"/>
    </source>
</evidence>
<evidence type="ECO:0000256" key="1">
    <source>
        <dbReference type="SAM" id="MobiDB-lite"/>
    </source>
</evidence>
<dbReference type="Proteomes" id="UP000236520">
    <property type="component" value="Unassembled WGS sequence"/>
</dbReference>
<keyword evidence="3" id="KW-1185">Reference proteome</keyword>
<feature type="compositionally biased region" description="Low complexity" evidence="1">
    <location>
        <begin position="265"/>
        <end position="284"/>
    </location>
</feature>
<proteinExistence type="predicted"/>
<name>A0A2J7Z1A8_STRMQ</name>